<evidence type="ECO:0000313" key="8">
    <source>
        <dbReference type="Proteomes" id="UP001396334"/>
    </source>
</evidence>
<feature type="compositionally biased region" description="Basic and acidic residues" evidence="5">
    <location>
        <begin position="402"/>
        <end position="429"/>
    </location>
</feature>
<proteinExistence type="inferred from homology"/>
<organism evidence="7 8">
    <name type="scientific">Hibiscus sabdariffa</name>
    <name type="common">roselle</name>
    <dbReference type="NCBI Taxonomy" id="183260"/>
    <lineage>
        <taxon>Eukaryota</taxon>
        <taxon>Viridiplantae</taxon>
        <taxon>Streptophyta</taxon>
        <taxon>Embryophyta</taxon>
        <taxon>Tracheophyta</taxon>
        <taxon>Spermatophyta</taxon>
        <taxon>Magnoliopsida</taxon>
        <taxon>eudicotyledons</taxon>
        <taxon>Gunneridae</taxon>
        <taxon>Pentapetalae</taxon>
        <taxon>rosids</taxon>
        <taxon>malvids</taxon>
        <taxon>Malvales</taxon>
        <taxon>Malvaceae</taxon>
        <taxon>Malvoideae</taxon>
        <taxon>Hibiscus</taxon>
    </lineage>
</organism>
<reference evidence="7 8" key="1">
    <citation type="journal article" date="2024" name="G3 (Bethesda)">
        <title>Genome assembly of Hibiscus sabdariffa L. provides insights into metabolisms of medicinal natural products.</title>
        <authorList>
            <person name="Kim T."/>
        </authorList>
    </citation>
    <scope>NUCLEOTIDE SEQUENCE [LARGE SCALE GENOMIC DNA]</scope>
    <source>
        <strain evidence="7">TK-2024</strain>
        <tissue evidence="7">Old leaves</tissue>
    </source>
</reference>
<feature type="compositionally biased region" description="Basic residues" evidence="5">
    <location>
        <begin position="597"/>
        <end position="614"/>
    </location>
</feature>
<evidence type="ECO:0000313" key="7">
    <source>
        <dbReference type="EMBL" id="KAK8981105.1"/>
    </source>
</evidence>
<feature type="domain" description="PPIase cyclophilin-type" evidence="6">
    <location>
        <begin position="72"/>
        <end position="236"/>
    </location>
</feature>
<feature type="compositionally biased region" description="Polar residues" evidence="5">
    <location>
        <begin position="505"/>
        <end position="517"/>
    </location>
</feature>
<dbReference type="CDD" id="cd01926">
    <property type="entry name" value="cyclophilin_ABH_like"/>
    <property type="match status" value="1"/>
</dbReference>
<dbReference type="EC" id="5.2.1.8" evidence="2"/>
<evidence type="ECO:0000259" key="6">
    <source>
        <dbReference type="PROSITE" id="PS50072"/>
    </source>
</evidence>
<dbReference type="Pfam" id="PF00160">
    <property type="entry name" value="Pro_isomerase"/>
    <property type="match status" value="1"/>
</dbReference>
<keyword evidence="3" id="KW-0697">Rotamase</keyword>
<feature type="compositionally biased region" description="Low complexity" evidence="5">
    <location>
        <begin position="289"/>
        <end position="305"/>
    </location>
</feature>
<dbReference type="SUPFAM" id="SSF50891">
    <property type="entry name" value="Cyclophilin-like"/>
    <property type="match status" value="1"/>
</dbReference>
<dbReference type="InterPro" id="IPR002130">
    <property type="entry name" value="Cyclophilin-type_PPIase_dom"/>
</dbReference>
<dbReference type="PROSITE" id="PS50072">
    <property type="entry name" value="CSA_PPIASE_2"/>
    <property type="match status" value="1"/>
</dbReference>
<feature type="compositionally biased region" description="Basic and acidic residues" evidence="5">
    <location>
        <begin position="675"/>
        <end position="687"/>
    </location>
</feature>
<keyword evidence="8" id="KW-1185">Reference proteome</keyword>
<dbReference type="PANTHER" id="PTHR11071:SF447">
    <property type="entry name" value="PEPTIDYL-PROLYL CIS-TRANS ISOMERASE CYP63"/>
    <property type="match status" value="1"/>
</dbReference>
<comment type="caution">
    <text evidence="7">The sequence shown here is derived from an EMBL/GenBank/DDBJ whole genome shotgun (WGS) entry which is preliminary data.</text>
</comment>
<accession>A0ABR2NYN1</accession>
<feature type="compositionally biased region" description="Basic residues" evidence="5">
    <location>
        <begin position="322"/>
        <end position="360"/>
    </location>
</feature>
<feature type="compositionally biased region" description="Basic and acidic residues" evidence="5">
    <location>
        <begin position="562"/>
        <end position="571"/>
    </location>
</feature>
<feature type="compositionally biased region" description="Low complexity" evidence="5">
    <location>
        <begin position="363"/>
        <end position="380"/>
    </location>
</feature>
<name>A0ABR2NYN1_9ROSI</name>
<dbReference type="InterPro" id="IPR020892">
    <property type="entry name" value="Cyclophilin-type_PPIase_CS"/>
</dbReference>
<dbReference type="Gene3D" id="2.40.100.10">
    <property type="entry name" value="Cyclophilin-like"/>
    <property type="match status" value="1"/>
</dbReference>
<dbReference type="PANTHER" id="PTHR11071">
    <property type="entry name" value="PEPTIDYL-PROLYL CIS-TRANS ISOMERASE"/>
    <property type="match status" value="1"/>
</dbReference>
<gene>
    <name evidence="7" type="ORF">V6N11_059790</name>
</gene>
<dbReference type="PROSITE" id="PS00170">
    <property type="entry name" value="CSA_PPIASE_1"/>
    <property type="match status" value="1"/>
</dbReference>
<protein>
    <recommendedName>
        <fullName evidence="2">peptidylprolyl isomerase</fullName>
        <ecNumber evidence="2">5.2.1.8</ecNumber>
    </recommendedName>
</protein>
<feature type="region of interest" description="Disordered" evidence="5">
    <location>
        <begin position="245"/>
        <end position="702"/>
    </location>
</feature>
<dbReference type="Proteomes" id="UP001396334">
    <property type="component" value="Unassembled WGS sequence"/>
</dbReference>
<evidence type="ECO:0000256" key="3">
    <source>
        <dbReference type="ARBA" id="ARBA00023110"/>
    </source>
</evidence>
<dbReference type="InterPro" id="IPR029000">
    <property type="entry name" value="Cyclophilin-like_dom_sf"/>
</dbReference>
<comment type="similarity">
    <text evidence="1">Belongs to the cyclophilin-type PPIase family.</text>
</comment>
<evidence type="ECO:0000256" key="2">
    <source>
        <dbReference type="ARBA" id="ARBA00013194"/>
    </source>
</evidence>
<evidence type="ECO:0000256" key="4">
    <source>
        <dbReference type="ARBA" id="ARBA00023235"/>
    </source>
</evidence>
<dbReference type="PRINTS" id="PR00153">
    <property type="entry name" value="CSAPPISMRASE"/>
</dbReference>
<feature type="compositionally biased region" description="Basic residues" evidence="5">
    <location>
        <begin position="270"/>
        <end position="287"/>
    </location>
</feature>
<evidence type="ECO:0000256" key="5">
    <source>
        <dbReference type="SAM" id="MobiDB-lite"/>
    </source>
</evidence>
<sequence length="702" mass="78204">MLKNSCQQKTQPVQEDTDIDLHHRTTLLQGHARTASLLFVTQTTPPQDKQKARIAICLVGEDMSKKKNPLVFLDVSTGGDPVEKIVIELFADVVPKTAENFRALCTGEKGIGKSSGKPLHYKGTFFHRIIKGFMAQGGDFSMGNGTDGESIYGGKFADENFKLAHDGPGVLSMANSGPSTNGSQFFITFKRQPHLDGKHVVFGKVIKGMDVLKKIEQVGTGDGKPTQLVKISACGEYSESKMQDAVGKAEGKGKKLAKLTSSDSSDERVKRSKKSLKGRRNKRKRRYSSSDSSSSDSDSDSYSSESESDDSESESSSSSDGRRHRRRRRSTKRDNRKRGKKKGGRRDRKKGRQEKRSKRKWSSDSSTDSESESISSSSGSDGEKAGSHHVSARANRISKPAEGLERNKLKATKENSHEEGELSPKRDELPNNGHGNKAAKQHTYSDSSDRSRSVSPTPKRRSNRSRSQSMTPPKDDDKSLPQISQEHNQGRNSRSPLSSPPKKAPTSNLGRISSRSPSPDGKPKRVRKGRGFTDRYSFARRYRTPSPEHSPPRAYRYGGRNIPERNNDRYSRYRNNSDQSTRRRYRSPARCNSPPRYGRRRSRSVSRSPVRYRGRYRDRSQSQSPIRSPSPRDKRPAISKGLKSRLGPRIIDHRSRSRSHGSSRSRSPDISPPRDGNRRSASPDKSKSSSPSGQRGLLSYAD</sequence>
<evidence type="ECO:0000256" key="1">
    <source>
        <dbReference type="ARBA" id="ARBA00007365"/>
    </source>
</evidence>
<keyword evidence="4" id="KW-0413">Isomerase</keyword>
<dbReference type="EMBL" id="JBBPBN010000090">
    <property type="protein sequence ID" value="KAK8981105.1"/>
    <property type="molecule type" value="Genomic_DNA"/>
</dbReference>
<feature type="compositionally biased region" description="Polar residues" evidence="5">
    <location>
        <begin position="481"/>
        <end position="497"/>
    </location>
</feature>